<dbReference type="Pfam" id="PF04471">
    <property type="entry name" value="Mrr_cat"/>
    <property type="match status" value="1"/>
</dbReference>
<dbReference type="Proteomes" id="UP000509458">
    <property type="component" value="Chromosome"/>
</dbReference>
<reference evidence="2 3" key="1">
    <citation type="submission" date="2020-06" db="EMBL/GenBank/DDBJ databases">
        <authorList>
            <person name="Duchaud E."/>
        </authorList>
    </citation>
    <scope>NUCLEOTIDE SEQUENCE [LARGE SCALE GENOMIC DNA]</scope>
    <source>
        <strain evidence="2">Alteromonas fortis</strain>
    </source>
</reference>
<sequence length="331" mass="37527">MGPDFENSKVLLMRGPVELISEGYAGIGWGQFQLREFRNADELFKHLESTQQSVGRSGNQLRRFIEVKQGDFIVVPAPARIYIGIATGEKRFCADKPWGENQIQVTFPCDAENEPISIARTDLKQGLQSRLRIRLTVADLDYFKDEIIERYNDIKNNVSSGALSKINEKAGEKLEQFKAKLLDNLRNRNHYLEAGGQGLEHLVKELLEIEGYTAVIPSKQSHEVGIDVDIEAQSRNPFITQELLVQVKDHVGYTDKHAIEQIAKVKKEDDCYRWVVSLADFSKDAKDCAVKFNVKLMSGAEFVDWLAERWQDLSPTTQQKLGIASVPQLIF</sequence>
<dbReference type="GO" id="GO:0009307">
    <property type="term" value="P:DNA restriction-modification system"/>
    <property type="evidence" value="ECO:0007669"/>
    <property type="project" value="InterPro"/>
</dbReference>
<dbReference type="InterPro" id="IPR011335">
    <property type="entry name" value="Restrct_endonuc-II-like"/>
</dbReference>
<gene>
    <name evidence="2" type="ORF">ALFOR1_10099</name>
</gene>
<dbReference type="SUPFAM" id="SSF52980">
    <property type="entry name" value="Restriction endonuclease-like"/>
    <property type="match status" value="1"/>
</dbReference>
<evidence type="ECO:0000313" key="3">
    <source>
        <dbReference type="Proteomes" id="UP000509458"/>
    </source>
</evidence>
<proteinExistence type="predicted"/>
<dbReference type="AlphaFoldDB" id="A0A6T9XZZ1"/>
<evidence type="ECO:0000259" key="1">
    <source>
        <dbReference type="Pfam" id="PF04471"/>
    </source>
</evidence>
<accession>A0A6T9XZZ1</accession>
<dbReference type="GO" id="GO:0004519">
    <property type="term" value="F:endonuclease activity"/>
    <property type="evidence" value="ECO:0007669"/>
    <property type="project" value="InterPro"/>
</dbReference>
<evidence type="ECO:0000313" key="2">
    <source>
        <dbReference type="EMBL" id="CAB9492166.1"/>
    </source>
</evidence>
<name>A0A6T9XZZ1_ALTMA</name>
<dbReference type="InterPro" id="IPR007560">
    <property type="entry name" value="Restrct_endonuc_IV_Mrr"/>
</dbReference>
<dbReference type="EMBL" id="LR812090">
    <property type="protein sequence ID" value="CAB9492166.1"/>
    <property type="molecule type" value="Genomic_DNA"/>
</dbReference>
<feature type="domain" description="Restriction endonuclease type IV Mrr" evidence="1">
    <location>
        <begin position="196"/>
        <end position="306"/>
    </location>
</feature>
<protein>
    <recommendedName>
        <fullName evidence="1">Restriction endonuclease type IV Mrr domain-containing protein</fullName>
    </recommendedName>
</protein>
<dbReference type="GO" id="GO:0003677">
    <property type="term" value="F:DNA binding"/>
    <property type="evidence" value="ECO:0007669"/>
    <property type="project" value="InterPro"/>
</dbReference>
<organism evidence="2 3">
    <name type="scientific">Alteromonas macleodii</name>
    <name type="common">Pseudoalteromonas macleodii</name>
    <dbReference type="NCBI Taxonomy" id="28108"/>
    <lineage>
        <taxon>Bacteria</taxon>
        <taxon>Pseudomonadati</taxon>
        <taxon>Pseudomonadota</taxon>
        <taxon>Gammaproteobacteria</taxon>
        <taxon>Alteromonadales</taxon>
        <taxon>Alteromonadaceae</taxon>
        <taxon>Alteromonas/Salinimonas group</taxon>
        <taxon>Alteromonas</taxon>
    </lineage>
</organism>